<dbReference type="SUPFAM" id="SSF52540">
    <property type="entry name" value="P-loop containing nucleoside triphosphate hydrolases"/>
    <property type="match status" value="2"/>
</dbReference>
<dbReference type="PANTHER" id="PTHR11638:SF155">
    <property type="entry name" value="CHAPERONE PROTEIN CLPC1, CHLOROPLASTIC-LIKE"/>
    <property type="match status" value="1"/>
</dbReference>
<keyword evidence="3" id="KW-0547">Nucleotide-binding</keyword>
<dbReference type="Pfam" id="PF07724">
    <property type="entry name" value="AAA_2"/>
    <property type="match status" value="1"/>
</dbReference>
<sequence>MQTPATTSSSRLGSGSGGRCVAIQVAKFEGFTAKAIEAIMVGREECRRIGDCEIDGHHILYGLISECRFAAKAFNSIGIKMKHIREQVHVLRERGVDRLGFEFSASATKDLILSFEEARRLGHNYIGPGHLLIGMLRRPQGYAADVLREYLGVDFRKVYTQVIPMVAEDIECAGLGAPTIGEYREHIRKDPPLAEPSVEETILILRDLKENYEIENVSTLVTAISLSDRYVSDRVLPEKAIDLMDKAKARVSARHAELLEIVRELKREFRLIIKSKKEAECSLDLDKLKELHNREMELRFQIYTFSKMSEANEIVEGVDIQGIVSLWTGIPVEKLFIDESDTALKMEETLHKRVIGQDEAVKQVCIFIQYDLWRVPRDTPIDWFVFFGPAGVGKSELAKALAANLFGSEEAVIQLDMREFMDCHAASKLIGSSPDPEAEGVKLTEAVWRRPRTVVLFKDIDKAHRDVLRMIYHIRRSGKLADDKGRIVDFRHTVLIMTCNAGSDVIGTDGQYGACHNEDCSYDNLGKKKLEQLFKGMRMPSVVIAFRQLTKPEVKQIADIKLKGLSDRLKAKEIQIRVAERFRERVVEKGYNFRDGAWPLCIAVTNLEDMIAEKMVARKINKGDSVSVDVDSDGNVLVDRNM</sequence>
<organism evidence="7 8">
    <name type="scientific">Hibiscus sabdariffa</name>
    <name type="common">roselle</name>
    <dbReference type="NCBI Taxonomy" id="183260"/>
    <lineage>
        <taxon>Eukaryota</taxon>
        <taxon>Viridiplantae</taxon>
        <taxon>Streptophyta</taxon>
        <taxon>Embryophyta</taxon>
        <taxon>Tracheophyta</taxon>
        <taxon>Spermatophyta</taxon>
        <taxon>Magnoliopsida</taxon>
        <taxon>eudicotyledons</taxon>
        <taxon>Gunneridae</taxon>
        <taxon>Pentapetalae</taxon>
        <taxon>rosids</taxon>
        <taxon>malvids</taxon>
        <taxon>Malvales</taxon>
        <taxon>Malvaceae</taxon>
        <taxon>Malvoideae</taxon>
        <taxon>Hibiscus</taxon>
    </lineage>
</organism>
<dbReference type="InterPro" id="IPR019489">
    <property type="entry name" value="Clp_ATPase_C"/>
</dbReference>
<evidence type="ECO:0000256" key="2">
    <source>
        <dbReference type="ARBA" id="ARBA00022737"/>
    </source>
</evidence>
<keyword evidence="2 5" id="KW-0677">Repeat</keyword>
<gene>
    <name evidence="7" type="ORF">V6N11_014673</name>
</gene>
<dbReference type="InterPro" id="IPR004176">
    <property type="entry name" value="Clp_R_N"/>
</dbReference>
<dbReference type="Gene3D" id="1.10.8.60">
    <property type="match status" value="2"/>
</dbReference>
<evidence type="ECO:0000256" key="1">
    <source>
        <dbReference type="ARBA" id="ARBA00022528"/>
    </source>
</evidence>
<evidence type="ECO:0000256" key="3">
    <source>
        <dbReference type="ARBA" id="ARBA00022741"/>
    </source>
</evidence>
<dbReference type="CDD" id="cd19499">
    <property type="entry name" value="RecA-like_ClpB_Hsp104-like"/>
    <property type="match status" value="1"/>
</dbReference>
<dbReference type="InterPro" id="IPR003959">
    <property type="entry name" value="ATPase_AAA_core"/>
</dbReference>
<dbReference type="PROSITE" id="PS51903">
    <property type="entry name" value="CLP_R"/>
    <property type="match status" value="1"/>
</dbReference>
<dbReference type="Pfam" id="PF10431">
    <property type="entry name" value="ClpB_D2-small"/>
    <property type="match status" value="1"/>
</dbReference>
<dbReference type="PRINTS" id="PR00300">
    <property type="entry name" value="CLPPROTEASEA"/>
</dbReference>
<dbReference type="EMBL" id="JBBPBN010000004">
    <property type="protein sequence ID" value="KAK9039473.1"/>
    <property type="molecule type" value="Genomic_DNA"/>
</dbReference>
<evidence type="ECO:0000256" key="4">
    <source>
        <dbReference type="ARBA" id="ARBA00022840"/>
    </source>
</evidence>
<name>A0ABR2TQM5_9ROSI</name>
<dbReference type="Gene3D" id="1.10.1780.10">
    <property type="entry name" value="Clp, N-terminal domain"/>
    <property type="match status" value="1"/>
</dbReference>
<keyword evidence="1" id="KW-0150">Chloroplast</keyword>
<dbReference type="SMART" id="SM01086">
    <property type="entry name" value="ClpB_D2-small"/>
    <property type="match status" value="1"/>
</dbReference>
<comment type="caution">
    <text evidence="7">The sequence shown here is derived from an EMBL/GenBank/DDBJ whole genome shotgun (WGS) entry which is preliminary data.</text>
</comment>
<dbReference type="InterPro" id="IPR036628">
    <property type="entry name" value="Clp_N_dom_sf"/>
</dbReference>
<reference evidence="7 8" key="1">
    <citation type="journal article" date="2024" name="G3 (Bethesda)">
        <title>Genome assembly of Hibiscus sabdariffa L. provides insights into metabolisms of medicinal natural products.</title>
        <authorList>
            <person name="Kim T."/>
        </authorList>
    </citation>
    <scope>NUCLEOTIDE SEQUENCE [LARGE SCALE GENOMIC DNA]</scope>
    <source>
        <strain evidence="7">TK-2024</strain>
        <tissue evidence="7">Old leaves</tissue>
    </source>
</reference>
<dbReference type="InterPro" id="IPR001270">
    <property type="entry name" value="ClpA/B"/>
</dbReference>
<protein>
    <recommendedName>
        <fullName evidence="6">Clp R domain-containing protein</fullName>
    </recommendedName>
</protein>
<dbReference type="Gene3D" id="3.40.50.300">
    <property type="entry name" value="P-loop containing nucleotide triphosphate hydrolases"/>
    <property type="match status" value="1"/>
</dbReference>
<dbReference type="InterPro" id="IPR050130">
    <property type="entry name" value="ClpA_ClpB"/>
</dbReference>
<dbReference type="InterPro" id="IPR027417">
    <property type="entry name" value="P-loop_NTPase"/>
</dbReference>
<accession>A0ABR2TQM5</accession>
<evidence type="ECO:0000259" key="6">
    <source>
        <dbReference type="PROSITE" id="PS51903"/>
    </source>
</evidence>
<keyword evidence="8" id="KW-1185">Reference proteome</keyword>
<keyword evidence="1" id="KW-0934">Plastid</keyword>
<evidence type="ECO:0000313" key="7">
    <source>
        <dbReference type="EMBL" id="KAK9039473.1"/>
    </source>
</evidence>
<evidence type="ECO:0000256" key="5">
    <source>
        <dbReference type="PROSITE-ProRule" id="PRU01251"/>
    </source>
</evidence>
<evidence type="ECO:0000313" key="8">
    <source>
        <dbReference type="Proteomes" id="UP001396334"/>
    </source>
</evidence>
<proteinExistence type="predicted"/>
<dbReference type="Proteomes" id="UP001396334">
    <property type="component" value="Unassembled WGS sequence"/>
</dbReference>
<feature type="domain" description="Clp R" evidence="6">
    <location>
        <begin position="28"/>
        <end position="168"/>
    </location>
</feature>
<dbReference type="Pfam" id="PF17871">
    <property type="entry name" value="AAA_lid_9"/>
    <property type="match status" value="1"/>
</dbReference>
<dbReference type="InterPro" id="IPR041546">
    <property type="entry name" value="ClpA/ClpB_AAA_lid"/>
</dbReference>
<dbReference type="PANTHER" id="PTHR11638">
    <property type="entry name" value="ATP-DEPENDENT CLP PROTEASE"/>
    <property type="match status" value="1"/>
</dbReference>
<dbReference type="SUPFAM" id="SSF81923">
    <property type="entry name" value="Double Clp-N motif"/>
    <property type="match status" value="1"/>
</dbReference>
<dbReference type="Pfam" id="PF02861">
    <property type="entry name" value="Clp_N"/>
    <property type="match status" value="1"/>
</dbReference>
<keyword evidence="4" id="KW-0067">ATP-binding</keyword>